<feature type="domain" description="UBA" evidence="2">
    <location>
        <begin position="123"/>
        <end position="163"/>
    </location>
</feature>
<evidence type="ECO:0000259" key="2">
    <source>
        <dbReference type="PROSITE" id="PS50030"/>
    </source>
</evidence>
<dbReference type="GO" id="GO:0016301">
    <property type="term" value="F:kinase activity"/>
    <property type="evidence" value="ECO:0007669"/>
    <property type="project" value="UniProtKB-KW"/>
</dbReference>
<name>A0A830C6H3_9LAMI</name>
<dbReference type="CDD" id="cd14335">
    <property type="entry name" value="UBA_SnRK1_plant"/>
    <property type="match status" value="1"/>
</dbReference>
<dbReference type="PROSITE" id="PS50030">
    <property type="entry name" value="UBA"/>
    <property type="match status" value="1"/>
</dbReference>
<dbReference type="AlphaFoldDB" id="A0A830C6H3"/>
<evidence type="ECO:0000313" key="4">
    <source>
        <dbReference type="Proteomes" id="UP000653305"/>
    </source>
</evidence>
<dbReference type="EMBL" id="BMAC01000362">
    <property type="protein sequence ID" value="GFP94736.1"/>
    <property type="molecule type" value="Genomic_DNA"/>
</dbReference>
<accession>A0A830C6H3</accession>
<keyword evidence="3" id="KW-0418">Kinase</keyword>
<feature type="compositionally biased region" description="Pro residues" evidence="1">
    <location>
        <begin position="50"/>
        <end position="62"/>
    </location>
</feature>
<proteinExistence type="predicted"/>
<keyword evidence="3" id="KW-0808">Transferase</keyword>
<keyword evidence="4" id="KW-1185">Reference proteome</keyword>
<dbReference type="InterPro" id="IPR015940">
    <property type="entry name" value="UBA"/>
</dbReference>
<comment type="caution">
    <text evidence="3">The sequence shown here is derived from an EMBL/GenBank/DDBJ whole genome shotgun (WGS) entry which is preliminary data.</text>
</comment>
<evidence type="ECO:0000313" key="3">
    <source>
        <dbReference type="EMBL" id="GFP94736.1"/>
    </source>
</evidence>
<gene>
    <name evidence="3" type="ORF">PHJA_001618000</name>
</gene>
<sequence length="187" mass="21041">MLSLLSVRRPPPPPPLSTAVRRRSPQPPSSSATEEAPSQPAFASHLCSPPSSPACTRPPPPAVVKEAESSNEAERFEEVLRQCLRIFAIFLFVECGGWKLDHTGVCHCHIRNHVHLELWQQAKIDEEIIQEVIRIGLDRNALIDSLKNRVQNETIVAMFLAATLDPNFKKPWSSKQRWPMSLLLVEQ</sequence>
<feature type="region of interest" description="Disordered" evidence="1">
    <location>
        <begin position="1"/>
        <end position="69"/>
    </location>
</feature>
<reference evidence="3" key="1">
    <citation type="submission" date="2020-07" db="EMBL/GenBank/DDBJ databases">
        <title>Ethylene signaling mediates host invasion by parasitic plants.</title>
        <authorList>
            <person name="Yoshida S."/>
        </authorList>
    </citation>
    <scope>NUCLEOTIDE SEQUENCE</scope>
    <source>
        <strain evidence="3">Okayama</strain>
    </source>
</reference>
<protein>
    <submittedName>
        <fullName evidence="3">Snf1-related protein kinase catalytic subunit alpha kin10</fullName>
    </submittedName>
</protein>
<feature type="compositionally biased region" description="Low complexity" evidence="1">
    <location>
        <begin position="29"/>
        <end position="49"/>
    </location>
</feature>
<dbReference type="Proteomes" id="UP000653305">
    <property type="component" value="Unassembled WGS sequence"/>
</dbReference>
<evidence type="ECO:0000256" key="1">
    <source>
        <dbReference type="SAM" id="MobiDB-lite"/>
    </source>
</evidence>
<organism evidence="3 4">
    <name type="scientific">Phtheirospermum japonicum</name>
    <dbReference type="NCBI Taxonomy" id="374723"/>
    <lineage>
        <taxon>Eukaryota</taxon>
        <taxon>Viridiplantae</taxon>
        <taxon>Streptophyta</taxon>
        <taxon>Embryophyta</taxon>
        <taxon>Tracheophyta</taxon>
        <taxon>Spermatophyta</taxon>
        <taxon>Magnoliopsida</taxon>
        <taxon>eudicotyledons</taxon>
        <taxon>Gunneridae</taxon>
        <taxon>Pentapetalae</taxon>
        <taxon>asterids</taxon>
        <taxon>lamiids</taxon>
        <taxon>Lamiales</taxon>
        <taxon>Orobanchaceae</taxon>
        <taxon>Orobanchaceae incertae sedis</taxon>
        <taxon>Phtheirospermum</taxon>
    </lineage>
</organism>